<keyword evidence="5" id="KW-0547">Nucleotide-binding</keyword>
<feature type="transmembrane region" description="Helical" evidence="10">
    <location>
        <begin position="901"/>
        <end position="920"/>
    </location>
</feature>
<dbReference type="GO" id="GO:0005524">
    <property type="term" value="F:ATP binding"/>
    <property type="evidence" value="ECO:0007669"/>
    <property type="project" value="UniProtKB-KW"/>
</dbReference>
<dbReference type="Gene3D" id="3.40.50.300">
    <property type="entry name" value="P-loop containing nucleotide triphosphate hydrolases"/>
    <property type="match status" value="2"/>
</dbReference>
<dbReference type="SUPFAM" id="SSF52540">
    <property type="entry name" value="P-loop containing nucleoside triphosphate hydrolases"/>
    <property type="match status" value="2"/>
</dbReference>
<feature type="transmembrane region" description="Helical" evidence="10">
    <location>
        <begin position="320"/>
        <end position="340"/>
    </location>
</feature>
<dbReference type="FunFam" id="3.40.50.300:FF:000205">
    <property type="entry name" value="ABC transporter B family member 4"/>
    <property type="match status" value="1"/>
</dbReference>
<feature type="transmembrane region" description="Helical" evidence="10">
    <location>
        <begin position="1045"/>
        <end position="1063"/>
    </location>
</feature>
<feature type="domain" description="ABC transmembrane type-1" evidence="12">
    <location>
        <begin position="767"/>
        <end position="1071"/>
    </location>
</feature>
<dbReference type="CDD" id="cd03249">
    <property type="entry name" value="ABC_MTABC3_MDL1_MDL2"/>
    <property type="match status" value="2"/>
</dbReference>
<dbReference type="EMBL" id="MCFG01000346">
    <property type="protein sequence ID" value="ORX75633.1"/>
    <property type="molecule type" value="Genomic_DNA"/>
</dbReference>
<reference evidence="13 14" key="2">
    <citation type="submission" date="2016-08" db="EMBL/GenBank/DDBJ databases">
        <title>Pervasive Adenine N6-methylation of Active Genes in Fungi.</title>
        <authorList>
            <consortium name="DOE Joint Genome Institute"/>
            <person name="Mondo S.J."/>
            <person name="Dannebaum R.O."/>
            <person name="Kuo R.C."/>
            <person name="Labutti K."/>
            <person name="Haridas S."/>
            <person name="Kuo A."/>
            <person name="Salamov A."/>
            <person name="Ahrendt S.R."/>
            <person name="Lipzen A."/>
            <person name="Sullivan W."/>
            <person name="Andreopoulos W.B."/>
            <person name="Clum A."/>
            <person name="Lindquist E."/>
            <person name="Daum C."/>
            <person name="Ramamoorthy G.K."/>
            <person name="Gryganskyi A."/>
            <person name="Culley D."/>
            <person name="Magnuson J.K."/>
            <person name="James T.Y."/>
            <person name="O'Malley M.A."/>
            <person name="Stajich J.E."/>
            <person name="Spatafora J.W."/>
            <person name="Visel A."/>
            <person name="Grigoriev I.V."/>
        </authorList>
    </citation>
    <scope>NUCLEOTIDE SEQUENCE [LARGE SCALE GENOMIC DNA]</scope>
    <source>
        <strain evidence="13 14">S4</strain>
    </source>
</reference>
<dbReference type="FunFam" id="3.40.50.300:FF:000916">
    <property type="entry name" value="ABC transporter B family member 9"/>
    <property type="match status" value="1"/>
</dbReference>
<evidence type="ECO:0000256" key="1">
    <source>
        <dbReference type="ARBA" id="ARBA00004141"/>
    </source>
</evidence>
<feature type="domain" description="ABC transporter" evidence="11">
    <location>
        <begin position="432"/>
        <end position="668"/>
    </location>
</feature>
<name>A0A1Y1WQ26_9FUNG</name>
<keyword evidence="8 10" id="KW-0472">Membrane</keyword>
<keyword evidence="3" id="KW-0813">Transport</keyword>
<dbReference type="PANTHER" id="PTHR43394:SF27">
    <property type="entry name" value="ATP-DEPENDENT TRANSLOCASE ABCB1-LIKE"/>
    <property type="match status" value="1"/>
</dbReference>
<dbReference type="SUPFAM" id="SSF90123">
    <property type="entry name" value="ABC transporter transmembrane region"/>
    <property type="match status" value="2"/>
</dbReference>
<feature type="region of interest" description="Disordered" evidence="9">
    <location>
        <begin position="674"/>
        <end position="697"/>
    </location>
</feature>
<dbReference type="Gene3D" id="1.20.1560.10">
    <property type="entry name" value="ABC transporter type 1, transmembrane domain"/>
    <property type="match status" value="1"/>
</dbReference>
<evidence type="ECO:0000256" key="7">
    <source>
        <dbReference type="ARBA" id="ARBA00022989"/>
    </source>
</evidence>
<dbReference type="CDD" id="cd18577">
    <property type="entry name" value="ABC_6TM_Pgp_ABCB1_D1_like"/>
    <property type="match status" value="1"/>
</dbReference>
<dbReference type="InterPro" id="IPR003593">
    <property type="entry name" value="AAA+_ATPase"/>
</dbReference>
<dbReference type="OrthoDB" id="6500128at2759"/>
<evidence type="ECO:0000256" key="5">
    <source>
        <dbReference type="ARBA" id="ARBA00022741"/>
    </source>
</evidence>
<feature type="transmembrane region" description="Helical" evidence="10">
    <location>
        <begin position="927"/>
        <end position="944"/>
    </location>
</feature>
<dbReference type="Pfam" id="PF00005">
    <property type="entry name" value="ABC_tran"/>
    <property type="match status" value="2"/>
</dbReference>
<comment type="caution">
    <text evidence="13">The sequence shown here is derived from an EMBL/GenBank/DDBJ whole genome shotgun (WGS) entry which is preliminary data.</text>
</comment>
<dbReference type="PANTHER" id="PTHR43394">
    <property type="entry name" value="ATP-DEPENDENT PERMEASE MDL1, MITOCHONDRIAL"/>
    <property type="match status" value="1"/>
</dbReference>
<evidence type="ECO:0000256" key="9">
    <source>
        <dbReference type="SAM" id="MobiDB-lite"/>
    </source>
</evidence>
<dbReference type="PROSITE" id="PS50893">
    <property type="entry name" value="ABC_TRANSPORTER_2"/>
    <property type="match status" value="2"/>
</dbReference>
<keyword evidence="14" id="KW-1185">Reference proteome</keyword>
<evidence type="ECO:0000259" key="12">
    <source>
        <dbReference type="PROSITE" id="PS50929"/>
    </source>
</evidence>
<feature type="transmembrane region" description="Helical" evidence="10">
    <location>
        <begin position="761"/>
        <end position="785"/>
    </location>
</feature>
<feature type="region of interest" description="Disordered" evidence="9">
    <location>
        <begin position="711"/>
        <end position="743"/>
    </location>
</feature>
<keyword evidence="4 10" id="KW-0812">Transmembrane</keyword>
<feature type="transmembrane region" description="Helical" evidence="10">
    <location>
        <begin position="33"/>
        <end position="53"/>
    </location>
</feature>
<dbReference type="Pfam" id="PF00664">
    <property type="entry name" value="ABC_membrane"/>
    <property type="match status" value="3"/>
</dbReference>
<evidence type="ECO:0000256" key="8">
    <source>
        <dbReference type="ARBA" id="ARBA00023136"/>
    </source>
</evidence>
<feature type="domain" description="ABC transporter" evidence="11">
    <location>
        <begin position="1105"/>
        <end position="1344"/>
    </location>
</feature>
<feature type="transmembrane region" description="Helical" evidence="10">
    <location>
        <begin position="1015"/>
        <end position="1033"/>
    </location>
</feature>
<evidence type="ECO:0000256" key="10">
    <source>
        <dbReference type="SAM" id="Phobius"/>
    </source>
</evidence>
<evidence type="ECO:0000256" key="3">
    <source>
        <dbReference type="ARBA" id="ARBA00022448"/>
    </source>
</evidence>
<dbReference type="GO" id="GO:0005743">
    <property type="term" value="C:mitochondrial inner membrane"/>
    <property type="evidence" value="ECO:0007669"/>
    <property type="project" value="TreeGrafter"/>
</dbReference>
<proteinExistence type="inferred from homology"/>
<evidence type="ECO:0000256" key="6">
    <source>
        <dbReference type="ARBA" id="ARBA00022840"/>
    </source>
</evidence>
<dbReference type="Proteomes" id="UP000193944">
    <property type="component" value="Unassembled WGS sequence"/>
</dbReference>
<evidence type="ECO:0000256" key="4">
    <source>
        <dbReference type="ARBA" id="ARBA00022692"/>
    </source>
</evidence>
<keyword evidence="6" id="KW-0067">ATP-binding</keyword>
<reference evidence="13 14" key="1">
    <citation type="submission" date="2016-08" db="EMBL/GenBank/DDBJ databases">
        <title>A Parts List for Fungal Cellulosomes Revealed by Comparative Genomics.</title>
        <authorList>
            <consortium name="DOE Joint Genome Institute"/>
            <person name="Haitjema C.H."/>
            <person name="Gilmore S.P."/>
            <person name="Henske J.K."/>
            <person name="Solomon K.V."/>
            <person name="De Groot R."/>
            <person name="Kuo A."/>
            <person name="Mondo S.J."/>
            <person name="Salamov A.A."/>
            <person name="Labutti K."/>
            <person name="Zhao Z."/>
            <person name="Chiniquy J."/>
            <person name="Barry K."/>
            <person name="Brewer H.M."/>
            <person name="Purvine S.O."/>
            <person name="Wright A.T."/>
            <person name="Boxma B."/>
            <person name="Van Alen T."/>
            <person name="Hackstein J.H."/>
            <person name="Baker S.E."/>
            <person name="Grigoriev I.V."/>
            <person name="O'Malley M.A."/>
        </authorList>
    </citation>
    <scope>NUCLEOTIDE SEQUENCE [LARGE SCALE GENOMIC DNA]</scope>
    <source>
        <strain evidence="13 14">S4</strain>
    </source>
</reference>
<dbReference type="CDD" id="cd18578">
    <property type="entry name" value="ABC_6TM_Pgp_ABCB1_D2_like"/>
    <property type="match status" value="1"/>
</dbReference>
<evidence type="ECO:0000313" key="14">
    <source>
        <dbReference type="Proteomes" id="UP000193944"/>
    </source>
</evidence>
<dbReference type="SMART" id="SM00382">
    <property type="entry name" value="AAA"/>
    <property type="match status" value="2"/>
</dbReference>
<dbReference type="InterPro" id="IPR036640">
    <property type="entry name" value="ABC1_TM_sf"/>
</dbReference>
<dbReference type="GO" id="GO:0015421">
    <property type="term" value="F:ABC-type oligopeptide transporter activity"/>
    <property type="evidence" value="ECO:0007669"/>
    <property type="project" value="TreeGrafter"/>
</dbReference>
<dbReference type="PROSITE" id="PS00211">
    <property type="entry name" value="ABC_TRANSPORTER_1"/>
    <property type="match status" value="2"/>
</dbReference>
<dbReference type="InterPro" id="IPR011527">
    <property type="entry name" value="ABC1_TM_dom"/>
</dbReference>
<dbReference type="GO" id="GO:0090374">
    <property type="term" value="P:oligopeptide export from mitochondrion"/>
    <property type="evidence" value="ECO:0007669"/>
    <property type="project" value="TreeGrafter"/>
</dbReference>
<dbReference type="InterPro" id="IPR039421">
    <property type="entry name" value="Type_1_exporter"/>
</dbReference>
<feature type="compositionally biased region" description="Basic residues" evidence="9">
    <location>
        <begin position="730"/>
        <end position="739"/>
    </location>
</feature>
<feature type="transmembrane region" description="Helical" evidence="10">
    <location>
        <begin position="806"/>
        <end position="825"/>
    </location>
</feature>
<organism evidence="13 14">
    <name type="scientific">Anaeromyces robustus</name>
    <dbReference type="NCBI Taxonomy" id="1754192"/>
    <lineage>
        <taxon>Eukaryota</taxon>
        <taxon>Fungi</taxon>
        <taxon>Fungi incertae sedis</taxon>
        <taxon>Chytridiomycota</taxon>
        <taxon>Chytridiomycota incertae sedis</taxon>
        <taxon>Neocallimastigomycetes</taxon>
        <taxon>Neocallimastigales</taxon>
        <taxon>Neocallimastigaceae</taxon>
        <taxon>Anaeromyces</taxon>
    </lineage>
</organism>
<keyword evidence="7 10" id="KW-1133">Transmembrane helix</keyword>
<dbReference type="InterPro" id="IPR017871">
    <property type="entry name" value="ABC_transporter-like_CS"/>
</dbReference>
<sequence>MKDSKKSSKASKNDTENVSYTQLFRYAKASEKIMVFFGVIFSILQGCTMPLMMECLGEIINIFVSIVVNTTLKSITGVNDESTLENMIKSYNNDPQGINNVGLNQTMNSIKNSQYGNYDFNNGFSFKKKNDIYSDLYKQMIILVIVGVASFVFTYLFNVFFNISAYRQATKIRSLCFSSILRQEIGWHEQTSPGELSSRIVTDAIIIEDGIGVKLGNVIQCVSQIIACYIFAFKNGWKLTLEMSVVIPLFFVALAIMSVFMAKYSKKCQDIYAEMGGIAQETFSQIRTVVSFGSENKECKRYESKLEPSRKYGIIKSHSYGLGIGIMMGLLYVSYGIAFFQGSKFIHSGEMDAGKVMKVFMNVLFGINGISNCTNSLNVFGEATGAASKLFSIIERKPKIGNKTVDTSSLSDTSSNSSGSTFVQESSIRGVVEFKDVHFRYPSRPDVEVLKGISFSCEPGKTVALVGASGSGKSTIIQLLERFYSFEAGSILIGGKDIDDYDIHWLRTQIGLVSQEPTLFAGTIAENIAIACPNATQEQIENAAKLANAHNFIMNLSKGYQTNTGERGLQLSGGQKQRICIARALMLNPKILLLDEATSALDNQSEKVVQKALDTASAGRTTIVVAHRLTTIKNADCIIVMEKGNIIESGTHDELMAKHNIYYNLVKNQEMKVSQEMENIESSNENTSNDESITEETSDITDIEEIELVRHGTHQSSKLKREKSTASSKVSKKKNKGKKKESGPKLVMNWGRFINFNKPVWFANICGLIGSVFNGLSQIAYAIIFAKAMNMFTQQNDDLLDTGKHWGLMFVGLGCVCFLSFYAQVGGFSNAGEYLSLVFRKLMFRSLVHQEIGFFDTNDIGDGSEQASGGITEFGKEANTGTLTSKLATEASLVQSLNISLGYLMEILFGLCGGIIVALYFSWKFTLCLLLLFPLVFLGMFLQIKALSMKEEELRKVYEDSSTVACEAIVSIKTVYSLNLEKHFRDLYNEKLFGPQKKMEKRLYISGIGPGISNAINYFTYALGFYLGAVFIDKGLTSFEDEMKVLMVVILSASIAGRVSAIAPNYTRSIGAFTHVLEIIDRKPKIDSRSVEGCTKSEGELKGNVLIKGLQFTYPSRPSIVVLRMGDDSIEIPEGKVCGIVGGSGCGKSTILGLIPRWYDPQQGTITIDGIKNTDYNIKYLREHIGIVNQEPMLFNISIKENILYGKQDATDEEVHEAAKKANIHDFIMSLPEGYDTLVGGIGTTQMSGGQKQRIAIARAIIRNPKILLLDEATSALDAESEIKVQEALEDASIGRTTITVAHRLSTIKKADLIVVMKNGKIAEKGTHDQLMNLKGEYYEMVLAGDDGFSK</sequence>
<evidence type="ECO:0000313" key="13">
    <source>
        <dbReference type="EMBL" id="ORX75633.1"/>
    </source>
</evidence>
<feature type="transmembrane region" description="Helical" evidence="10">
    <location>
        <begin position="215"/>
        <end position="233"/>
    </location>
</feature>
<feature type="transmembrane region" description="Helical" evidence="10">
    <location>
        <begin position="140"/>
        <end position="163"/>
    </location>
</feature>
<feature type="compositionally biased region" description="Low complexity" evidence="9">
    <location>
        <begin position="680"/>
        <end position="691"/>
    </location>
</feature>
<dbReference type="STRING" id="1754192.A0A1Y1WQ26"/>
<comment type="subcellular location">
    <subcellularLocation>
        <location evidence="1">Membrane</location>
        <topology evidence="1">Multi-pass membrane protein</topology>
    </subcellularLocation>
</comment>
<protein>
    <submittedName>
        <fullName evidence="13">p-loop containing nucleoside triphosphate hydrolase protein</fullName>
    </submittedName>
</protein>
<feature type="compositionally biased region" description="Basic residues" evidence="9">
    <location>
        <begin position="711"/>
        <end position="721"/>
    </location>
</feature>
<dbReference type="GO" id="GO:0016887">
    <property type="term" value="F:ATP hydrolysis activity"/>
    <property type="evidence" value="ECO:0007669"/>
    <property type="project" value="InterPro"/>
</dbReference>
<comment type="similarity">
    <text evidence="2">Belongs to the ABC transporter superfamily. ABCB family. Multidrug resistance exporter (TC 3.A.1.201) subfamily.</text>
</comment>
<dbReference type="PROSITE" id="PS50929">
    <property type="entry name" value="ABC_TM1F"/>
    <property type="match status" value="2"/>
</dbReference>
<evidence type="ECO:0000256" key="2">
    <source>
        <dbReference type="ARBA" id="ARBA00007577"/>
    </source>
</evidence>
<dbReference type="InterPro" id="IPR003439">
    <property type="entry name" value="ABC_transporter-like_ATP-bd"/>
</dbReference>
<dbReference type="InterPro" id="IPR027417">
    <property type="entry name" value="P-loop_NTPase"/>
</dbReference>
<feature type="transmembrane region" description="Helical" evidence="10">
    <location>
        <begin position="245"/>
        <end position="262"/>
    </location>
</feature>
<feature type="domain" description="ABC transmembrane type-1" evidence="12">
    <location>
        <begin position="36"/>
        <end position="382"/>
    </location>
</feature>
<keyword evidence="13" id="KW-0378">Hydrolase</keyword>
<evidence type="ECO:0000259" key="11">
    <source>
        <dbReference type="PROSITE" id="PS50893"/>
    </source>
</evidence>
<accession>A0A1Y1WQ26</accession>
<gene>
    <name evidence="13" type="ORF">BCR32DRAFT_296789</name>
</gene>